<protein>
    <submittedName>
        <fullName evidence="1">Type I-E CRISPR-associated protein Cse1/CasA</fullName>
    </submittedName>
</protein>
<dbReference type="InterPro" id="IPR013381">
    <property type="entry name" value="CRISPR-assoc_prot_Cse1"/>
</dbReference>
<evidence type="ECO:0000313" key="1">
    <source>
        <dbReference type="EMBL" id="PAT09637.1"/>
    </source>
</evidence>
<dbReference type="Gene3D" id="1.10.132.100">
    <property type="match status" value="1"/>
</dbReference>
<accession>A0AB36RHR6</accession>
<dbReference type="Pfam" id="PF09481">
    <property type="entry name" value="CRISPR_Cse1"/>
    <property type="match status" value="1"/>
</dbReference>
<evidence type="ECO:0000313" key="2">
    <source>
        <dbReference type="Proteomes" id="UP000218041"/>
    </source>
</evidence>
<comment type="caution">
    <text evidence="1">The sequence shown here is derived from an EMBL/GenBank/DDBJ whole genome shotgun (WGS) entry which is preliminary data.</text>
</comment>
<dbReference type="Proteomes" id="UP000218041">
    <property type="component" value="Unassembled WGS sequence"/>
</dbReference>
<name>A0AB36RHR6_9CORY</name>
<gene>
    <name evidence="1" type="primary">casA</name>
    <name evidence="1" type="ORF">CKJ80_10285</name>
</gene>
<organism evidence="1 2">
    <name type="scientific">Corynebacterium hadale</name>
    <dbReference type="NCBI Taxonomy" id="2026255"/>
    <lineage>
        <taxon>Bacteria</taxon>
        <taxon>Bacillati</taxon>
        <taxon>Actinomycetota</taxon>
        <taxon>Actinomycetes</taxon>
        <taxon>Mycobacteriales</taxon>
        <taxon>Corynebacteriaceae</taxon>
        <taxon>Corynebacterium</taxon>
    </lineage>
</organism>
<dbReference type="NCBIfam" id="TIGR02547">
    <property type="entry name" value="casA_cse1"/>
    <property type="match status" value="1"/>
</dbReference>
<dbReference type="EMBL" id="NSGP01000017">
    <property type="protein sequence ID" value="PAT09637.1"/>
    <property type="molecule type" value="Genomic_DNA"/>
</dbReference>
<dbReference type="RefSeq" id="WP_095555611.1">
    <property type="nucleotide sequence ID" value="NZ_NSGP01000017.1"/>
</dbReference>
<proteinExistence type="predicted"/>
<dbReference type="AlphaFoldDB" id="A0AB36RHR6"/>
<reference evidence="1 2" key="1">
    <citation type="submission" date="2017-08" db="EMBL/GenBank/DDBJ databases">
        <title>Whole genome sequences of 6 clinical strains closest to Corynebacterium imitans.</title>
        <authorList>
            <person name="Bernier A.-M."/>
            <person name="Burdz T."/>
            <person name="Bernard K."/>
        </authorList>
    </citation>
    <scope>NUCLEOTIDE SEQUENCE [LARGE SCALE GENOMIC DNA]</scope>
    <source>
        <strain evidence="1 2">NML92-0415</strain>
    </source>
</reference>
<sequence length="566" mass="62514">MTETAHPTFNLIEQPWIICNTAEGAHALSIRQIFDGSSQPLSVVGDSPTQDYAVLRVLLAIFWRAHHHDLAGQLSSQGGPDSFDWIDWFLETREDLRQNGNDRIVLDYLNQYQDRFDLLHPEVPFMQVADLHTSKNTFAPVSRIIPEAEHDYFTMRTGKGRATLDFAEAARWVIHTQAYDYSGIKSGAVGDPRLKGGKGYPIGTGWTGMTGGTVVRGDTLLETLLLNSTESAIGAEAALDKPVWERPQDTATQRIPDAESIAPKGAADLATWQERRIRLQFDATEVTGVLVTNGDKIPDAGKNIFGDPMTPYRYSKNQTKKGVLAYYPQQYDTKRTMWKSLDALIAAEGDAGFGNKVHAPKRPETLENLSRIAYEEDTDEVLDLAIVSMAYGPQNSSVDTIVSATMGLPAYLLGDETLSRSNRALVRNAAEATKAAATSLGWFAGQLFVAAGGEYEFNSDAADRLYTLLEPKFIAWLRHLKKTDIEQEAIDWQAEVHRNVLEIAAEYVRGAGQKALIGRSLDSSDDGSSARIINAGSLYRSLQRKLRDDLPLLPQPTHSTPEDSND</sequence>